<dbReference type="EMBL" id="JACWUN010000007">
    <property type="protein sequence ID" value="MBD1400527.1"/>
    <property type="molecule type" value="Genomic_DNA"/>
</dbReference>
<evidence type="ECO:0000256" key="1">
    <source>
        <dbReference type="SAM" id="Coils"/>
    </source>
</evidence>
<dbReference type="Pfam" id="PF13511">
    <property type="entry name" value="DUF4124"/>
    <property type="match status" value="1"/>
</dbReference>
<feature type="coiled-coil region" evidence="1">
    <location>
        <begin position="79"/>
        <end position="115"/>
    </location>
</feature>
<dbReference type="RefSeq" id="WP_191155131.1">
    <property type="nucleotide sequence ID" value="NZ_JACWUN010000007.1"/>
</dbReference>
<keyword evidence="1" id="KW-0175">Coiled coil</keyword>
<feature type="domain" description="DUF4124" evidence="3">
    <location>
        <begin position="10"/>
        <end position="48"/>
    </location>
</feature>
<comment type="caution">
    <text evidence="4">The sequence shown here is derived from an EMBL/GenBank/DDBJ whole genome shotgun (WGS) entry which is preliminary data.</text>
</comment>
<name>A0A8J6QXV5_9BACT</name>
<evidence type="ECO:0000256" key="2">
    <source>
        <dbReference type="SAM" id="SignalP"/>
    </source>
</evidence>
<reference evidence="4" key="1">
    <citation type="submission" date="2020-09" db="EMBL/GenBank/DDBJ databases">
        <title>Pelobacter alkaliphilus sp. nov., a novel anaerobic arsenate-reducing bacterium from terrestrial mud volcano.</title>
        <authorList>
            <person name="Khomyakova M.A."/>
            <person name="Merkel A.Y."/>
            <person name="Slobodkin A.I."/>
        </authorList>
    </citation>
    <scope>NUCLEOTIDE SEQUENCE</scope>
    <source>
        <strain evidence="4">M08fum</strain>
    </source>
</reference>
<dbReference type="InterPro" id="IPR025392">
    <property type="entry name" value="DUF4124"/>
</dbReference>
<gene>
    <name evidence="4" type="ORF">ICT70_07570</name>
</gene>
<proteinExistence type="predicted"/>
<evidence type="ECO:0000313" key="4">
    <source>
        <dbReference type="EMBL" id="MBD1400527.1"/>
    </source>
</evidence>
<keyword evidence="2" id="KW-0732">Signal</keyword>
<dbReference type="AlphaFoldDB" id="A0A8J6QXV5"/>
<feature type="signal peptide" evidence="2">
    <location>
        <begin position="1"/>
        <end position="19"/>
    </location>
</feature>
<sequence>MRRLILIVIFCLSPMMVEATLYSCRDSEGRLHVTDNLQSLPDECRADVREVEAGDPDNLHFVPETSPPPVEDTRSRFELEVLEQQRRQQEQEQREEQLIRQARSLVSRFEQAQQDRRNAIRRWSADSRRTIEQAATDMAAARNGKQQLLTTLGQQRVSIRTSEQVRALLEQIPEP</sequence>
<accession>A0A8J6QXV5</accession>
<evidence type="ECO:0000259" key="3">
    <source>
        <dbReference type="Pfam" id="PF13511"/>
    </source>
</evidence>
<keyword evidence="5" id="KW-1185">Reference proteome</keyword>
<dbReference type="Proteomes" id="UP000632828">
    <property type="component" value="Unassembled WGS sequence"/>
</dbReference>
<protein>
    <submittedName>
        <fullName evidence="4">DUF4124 domain-containing protein</fullName>
    </submittedName>
</protein>
<feature type="chain" id="PRO_5035155313" evidence="2">
    <location>
        <begin position="20"/>
        <end position="175"/>
    </location>
</feature>
<evidence type="ECO:0000313" key="5">
    <source>
        <dbReference type="Proteomes" id="UP000632828"/>
    </source>
</evidence>
<organism evidence="4 5">
    <name type="scientific">Pelovirga terrestris</name>
    <dbReference type="NCBI Taxonomy" id="2771352"/>
    <lineage>
        <taxon>Bacteria</taxon>
        <taxon>Pseudomonadati</taxon>
        <taxon>Thermodesulfobacteriota</taxon>
        <taxon>Desulfuromonadia</taxon>
        <taxon>Geobacterales</taxon>
        <taxon>Geobacteraceae</taxon>
        <taxon>Pelovirga</taxon>
    </lineage>
</organism>